<dbReference type="Pfam" id="PF03109">
    <property type="entry name" value="ABC1"/>
    <property type="match status" value="1"/>
</dbReference>
<evidence type="ECO:0000313" key="5">
    <source>
        <dbReference type="Proteomes" id="UP000767334"/>
    </source>
</evidence>
<dbReference type="PANTHER" id="PTHR10566:SF113">
    <property type="entry name" value="PROTEIN ACTIVITY OF BC1 COMPLEX KINASE 7, CHLOROPLASTIC"/>
    <property type="match status" value="1"/>
</dbReference>
<keyword evidence="4" id="KW-0418">Kinase</keyword>
<evidence type="ECO:0000259" key="3">
    <source>
        <dbReference type="Pfam" id="PF03109"/>
    </source>
</evidence>
<sequence>MEGNSVNRFKEILKVFTNYGLGYLFGKKEDKIKNSPSNLRKAFEELGPTFIKIGQILSTRPELVNEEYIVELSKLQDNVPAEDFEEMAKVFYNEFSKKIEDEFLFIDKNPIASASVAQVYRGILKSGNEVVIKIQRPNIKEKMNMDFEILLTLSEKISKIFKDFVVNPKEVLLEIKSSTEKELNFKFEAENIEKFKDLNKDIPCIYAPYVINEYTGSKVLTLESIQGFKINDRESIEILGYDKEDIAKKLVISYFKQVLRDGFFHGDPHPGNILIRDGQICFIDFGIVGNLSNEKQRELNSAIAAIANEDIDKLTDFVMSIGIKSGKVDRELLYKDIEYIFRNYYTTSLKNIKISVLFQEISSIAKRNNLRLASDFTMLIRTMVIVEGLVTELSPDLNIISLVIPYVKDYYKEYFLSQFDANDYLLKGYKLTRDTLNIPSKIVALSDTLIKGRGKVNIVLEDKDKYIEVLNKMVNRLAFSLVIAGMVVASSLIINKNPEPKVYGISIIGMGGYFVSAILGLWLLISIIRSGSLK</sequence>
<comment type="caution">
    <text evidence="4">The sequence shown here is derived from an EMBL/GenBank/DDBJ whole genome shotgun (WGS) entry which is preliminary data.</text>
</comment>
<dbReference type="Gene3D" id="1.10.510.10">
    <property type="entry name" value="Transferase(Phosphotransferase) domain 1"/>
    <property type="match status" value="1"/>
</dbReference>
<dbReference type="InterPro" id="IPR050154">
    <property type="entry name" value="UbiB_kinase"/>
</dbReference>
<reference evidence="4 5" key="1">
    <citation type="journal article" date="2021" name="Sci. Rep.">
        <title>The distribution of antibiotic resistance genes in chicken gut microbiota commensals.</title>
        <authorList>
            <person name="Juricova H."/>
            <person name="Matiasovicova J."/>
            <person name="Kubasova T."/>
            <person name="Cejkova D."/>
            <person name="Rychlik I."/>
        </authorList>
    </citation>
    <scope>NUCLEOTIDE SEQUENCE [LARGE SCALE GENOMIC DNA]</scope>
    <source>
        <strain evidence="4 5">An435</strain>
    </source>
</reference>
<keyword evidence="4" id="KW-0808">Transferase</keyword>
<gene>
    <name evidence="4" type="ORF">H6A19_04795</name>
</gene>
<protein>
    <submittedName>
        <fullName evidence="4">AarF/ABC1/UbiB kinase family protein</fullName>
    </submittedName>
</protein>
<dbReference type="PANTHER" id="PTHR10566">
    <property type="entry name" value="CHAPERONE-ACTIVITY OF BC1 COMPLEX CABC1 -RELATED"/>
    <property type="match status" value="1"/>
</dbReference>
<name>A0ABS2FDP9_9CLOT</name>
<keyword evidence="2" id="KW-0812">Transmembrane</keyword>
<dbReference type="GO" id="GO:0016301">
    <property type="term" value="F:kinase activity"/>
    <property type="evidence" value="ECO:0007669"/>
    <property type="project" value="UniProtKB-KW"/>
</dbReference>
<keyword evidence="2" id="KW-1133">Transmembrane helix</keyword>
<feature type="transmembrane region" description="Helical" evidence="2">
    <location>
        <begin position="506"/>
        <end position="528"/>
    </location>
</feature>
<keyword evidence="5" id="KW-1185">Reference proteome</keyword>
<dbReference type="SUPFAM" id="SSF56112">
    <property type="entry name" value="Protein kinase-like (PK-like)"/>
    <property type="match status" value="1"/>
</dbReference>
<comment type="similarity">
    <text evidence="1">Belongs to the protein kinase superfamily. ADCK protein kinase family.</text>
</comment>
<dbReference type="InterPro" id="IPR011009">
    <property type="entry name" value="Kinase-like_dom_sf"/>
</dbReference>
<dbReference type="InterPro" id="IPR004147">
    <property type="entry name" value="ABC1_dom"/>
</dbReference>
<organism evidence="4 5">
    <name type="scientific">Clostridium saudiense</name>
    <dbReference type="NCBI Taxonomy" id="1414720"/>
    <lineage>
        <taxon>Bacteria</taxon>
        <taxon>Bacillati</taxon>
        <taxon>Bacillota</taxon>
        <taxon>Clostridia</taxon>
        <taxon>Eubacteriales</taxon>
        <taxon>Clostridiaceae</taxon>
        <taxon>Clostridium</taxon>
    </lineage>
</organism>
<dbReference type="EMBL" id="JACJLL010000019">
    <property type="protein sequence ID" value="MBM6818665.1"/>
    <property type="molecule type" value="Genomic_DNA"/>
</dbReference>
<evidence type="ECO:0000256" key="2">
    <source>
        <dbReference type="SAM" id="Phobius"/>
    </source>
</evidence>
<proteinExistence type="inferred from homology"/>
<evidence type="ECO:0000313" key="4">
    <source>
        <dbReference type="EMBL" id="MBM6818665.1"/>
    </source>
</evidence>
<dbReference type="RefSeq" id="WP_133015861.1">
    <property type="nucleotide sequence ID" value="NZ_JACJLL010000019.1"/>
</dbReference>
<evidence type="ECO:0000256" key="1">
    <source>
        <dbReference type="ARBA" id="ARBA00009670"/>
    </source>
</evidence>
<dbReference type="Proteomes" id="UP000767334">
    <property type="component" value="Unassembled WGS sequence"/>
</dbReference>
<accession>A0ABS2FDP9</accession>
<feature type="domain" description="ABC1 atypical kinase-like" evidence="3">
    <location>
        <begin position="74"/>
        <end position="315"/>
    </location>
</feature>
<feature type="transmembrane region" description="Helical" evidence="2">
    <location>
        <begin position="473"/>
        <end position="494"/>
    </location>
</feature>
<dbReference type="CDD" id="cd05121">
    <property type="entry name" value="ABC1_ADCK3-like"/>
    <property type="match status" value="1"/>
</dbReference>
<keyword evidence="2" id="KW-0472">Membrane</keyword>